<dbReference type="EMBL" id="LR024257">
    <property type="protein sequence ID" value="SVE93876.1"/>
    <property type="molecule type" value="mRNA"/>
</dbReference>
<dbReference type="GO" id="GO:0032543">
    <property type="term" value="P:mitochondrial translation"/>
    <property type="evidence" value="ECO:0007669"/>
    <property type="project" value="TreeGrafter"/>
</dbReference>
<protein>
    <recommendedName>
        <fullName evidence="7">Large ribosomal subunit protein uL16m</fullName>
    </recommendedName>
    <alternativeName>
        <fullName evidence="8">39S ribosomal protein L16, mitochondrial</fullName>
    </alternativeName>
</protein>
<organism evidence="9">
    <name type="scientific">Scapholeberis mucronata</name>
    <dbReference type="NCBI Taxonomy" id="202097"/>
    <lineage>
        <taxon>Eukaryota</taxon>
        <taxon>Metazoa</taxon>
        <taxon>Ecdysozoa</taxon>
        <taxon>Arthropoda</taxon>
        <taxon>Crustacea</taxon>
        <taxon>Branchiopoda</taxon>
        <taxon>Diplostraca</taxon>
        <taxon>Cladocera</taxon>
        <taxon>Anomopoda</taxon>
        <taxon>Daphniidae</taxon>
        <taxon>Scapholeberis</taxon>
    </lineage>
</organism>
<keyword evidence="3" id="KW-0809">Transit peptide</keyword>
<dbReference type="GO" id="GO:0005743">
    <property type="term" value="C:mitochondrial inner membrane"/>
    <property type="evidence" value="ECO:0007669"/>
    <property type="project" value="UniProtKB-ARBA"/>
</dbReference>
<proteinExistence type="evidence at transcript level"/>
<evidence type="ECO:0000256" key="8">
    <source>
        <dbReference type="ARBA" id="ARBA00035440"/>
    </source>
</evidence>
<comment type="similarity">
    <text evidence="2">Belongs to the universal ribosomal protein uL16 family.</text>
</comment>
<dbReference type="AlphaFoldDB" id="A0A4Y7NMP7"/>
<keyword evidence="4" id="KW-0689">Ribosomal protein</keyword>
<evidence type="ECO:0000256" key="7">
    <source>
        <dbReference type="ARBA" id="ARBA00035302"/>
    </source>
</evidence>
<evidence type="ECO:0000256" key="2">
    <source>
        <dbReference type="ARBA" id="ARBA00008931"/>
    </source>
</evidence>
<dbReference type="GO" id="GO:0019843">
    <property type="term" value="F:rRNA binding"/>
    <property type="evidence" value="ECO:0007669"/>
    <property type="project" value="InterPro"/>
</dbReference>
<dbReference type="FunFam" id="3.90.1170.10:FF:000005">
    <property type="entry name" value="39S ribosomal protein L16, mitochondrial"/>
    <property type="match status" value="1"/>
</dbReference>
<evidence type="ECO:0000256" key="3">
    <source>
        <dbReference type="ARBA" id="ARBA00022946"/>
    </source>
</evidence>
<dbReference type="PANTHER" id="PTHR12220:SF13">
    <property type="entry name" value="LARGE RIBOSOMAL SUBUNIT PROTEIN UL16M"/>
    <property type="match status" value="1"/>
</dbReference>
<reference evidence="9" key="1">
    <citation type="submission" date="2018-08" db="EMBL/GenBank/DDBJ databases">
        <authorList>
            <person name="Cornetti L."/>
        </authorList>
    </citation>
    <scope>NUCLEOTIDE SEQUENCE</scope>
    <source>
        <strain evidence="9">BE-ASS</strain>
    </source>
</reference>
<dbReference type="GO" id="GO:0003735">
    <property type="term" value="F:structural constituent of ribosome"/>
    <property type="evidence" value="ECO:0007669"/>
    <property type="project" value="InterPro"/>
</dbReference>
<keyword evidence="6" id="KW-0687">Ribonucleoprotein</keyword>
<dbReference type="SUPFAM" id="SSF54686">
    <property type="entry name" value="Ribosomal protein L16p/L10e"/>
    <property type="match status" value="1"/>
</dbReference>
<dbReference type="InterPro" id="IPR036920">
    <property type="entry name" value="Ribosomal_uL16_sf"/>
</dbReference>
<keyword evidence="5" id="KW-0496">Mitochondrion</keyword>
<dbReference type="InterPro" id="IPR047873">
    <property type="entry name" value="Ribosomal_uL16"/>
</dbReference>
<dbReference type="GO" id="GO:0005762">
    <property type="term" value="C:mitochondrial large ribosomal subunit"/>
    <property type="evidence" value="ECO:0007669"/>
    <property type="project" value="TreeGrafter"/>
</dbReference>
<accession>A0A4Y7NMP7</accession>
<gene>
    <name evidence="9" type="primary">EOG090X0DE4</name>
</gene>
<evidence type="ECO:0000256" key="4">
    <source>
        <dbReference type="ARBA" id="ARBA00022980"/>
    </source>
</evidence>
<evidence type="ECO:0000256" key="5">
    <source>
        <dbReference type="ARBA" id="ARBA00023128"/>
    </source>
</evidence>
<dbReference type="InterPro" id="IPR016180">
    <property type="entry name" value="Ribosomal_uL16_dom"/>
</dbReference>
<evidence type="ECO:0000313" key="9">
    <source>
        <dbReference type="EMBL" id="SVE93876.1"/>
    </source>
</evidence>
<sequence length="329" mass="37496">MLAARRLTSRSRSVLFGQPEGLVRQTCQQWVPSPTTMVQLLESYDSEKDSSLLSLDWVCPGRKEISSGEVEGDAETEDLKPKETLFVDKKKAEMLGTRLLRPAYSSLIIQVAGLKNFAVPPSYDHVRLPEKPKLTFMEKVPTYASNLKPPKMKKRLILMRGPENIHNQLIHEQYGIVALCGGRLRAGHMEMIRMTVNRKMDASRMFAVWRVDAPWQPLTRKGQGKRMGGGKGAIDHYVTPIKAGRIIVEVGGNCEYEEVLPFLREVAEKLPFKAKVTSFERMKEEKAEEERLAAANINPYTVQYVIKNDMGGCHDWISKYDKKWFFKHV</sequence>
<dbReference type="Pfam" id="PF00252">
    <property type="entry name" value="Ribosomal_L16"/>
    <property type="match status" value="1"/>
</dbReference>
<comment type="subcellular location">
    <subcellularLocation>
        <location evidence="1">Mitochondrion</location>
    </subcellularLocation>
</comment>
<evidence type="ECO:0000256" key="6">
    <source>
        <dbReference type="ARBA" id="ARBA00023274"/>
    </source>
</evidence>
<evidence type="ECO:0000256" key="1">
    <source>
        <dbReference type="ARBA" id="ARBA00004173"/>
    </source>
</evidence>
<name>A0A4Y7NMP7_9CRUS</name>
<dbReference type="InterPro" id="IPR000114">
    <property type="entry name" value="Ribosomal_uL16_bact-type"/>
</dbReference>
<dbReference type="Gene3D" id="3.90.1170.10">
    <property type="entry name" value="Ribosomal protein L10e/L16"/>
    <property type="match status" value="1"/>
</dbReference>
<dbReference type="PANTHER" id="PTHR12220">
    <property type="entry name" value="50S/60S RIBOSOMAL PROTEIN L16"/>
    <property type="match status" value="1"/>
</dbReference>
<dbReference type="CDD" id="cd01433">
    <property type="entry name" value="Ribosomal_L16_L10e"/>
    <property type="match status" value="1"/>
</dbReference>